<proteinExistence type="predicted"/>
<dbReference type="InterPro" id="IPR009057">
    <property type="entry name" value="Homeodomain-like_sf"/>
</dbReference>
<dbReference type="SUPFAM" id="SSF46689">
    <property type="entry name" value="Homeodomain-like"/>
    <property type="match status" value="1"/>
</dbReference>
<dbReference type="Proteomes" id="UP000035065">
    <property type="component" value="Unassembled WGS sequence"/>
</dbReference>
<dbReference type="Pfam" id="PF00440">
    <property type="entry name" value="TetR_N"/>
    <property type="match status" value="1"/>
</dbReference>
<keyword evidence="1 2" id="KW-0238">DNA-binding</keyword>
<dbReference type="GO" id="GO:0000976">
    <property type="term" value="F:transcription cis-regulatory region binding"/>
    <property type="evidence" value="ECO:0007669"/>
    <property type="project" value="TreeGrafter"/>
</dbReference>
<accession>F1YHY6</accession>
<evidence type="ECO:0000259" key="3">
    <source>
        <dbReference type="PROSITE" id="PS50977"/>
    </source>
</evidence>
<organism evidence="4 5">
    <name type="scientific">Gordonia neofelifaecis NRRL B-59395</name>
    <dbReference type="NCBI Taxonomy" id="644548"/>
    <lineage>
        <taxon>Bacteria</taxon>
        <taxon>Bacillati</taxon>
        <taxon>Actinomycetota</taxon>
        <taxon>Actinomycetes</taxon>
        <taxon>Mycobacteriales</taxon>
        <taxon>Gordoniaceae</taxon>
        <taxon>Gordonia</taxon>
    </lineage>
</organism>
<dbReference type="RefSeq" id="WP_009678739.1">
    <property type="nucleotide sequence ID" value="NZ_AEUD01000005.1"/>
</dbReference>
<dbReference type="PANTHER" id="PTHR30055">
    <property type="entry name" value="HTH-TYPE TRANSCRIPTIONAL REGULATOR RUTR"/>
    <property type="match status" value="1"/>
</dbReference>
<dbReference type="EMBL" id="AEUD01000005">
    <property type="protein sequence ID" value="EGD55540.1"/>
    <property type="molecule type" value="Genomic_DNA"/>
</dbReference>
<dbReference type="OrthoDB" id="2356263at2"/>
<dbReference type="GO" id="GO:0003700">
    <property type="term" value="F:DNA-binding transcription factor activity"/>
    <property type="evidence" value="ECO:0007669"/>
    <property type="project" value="TreeGrafter"/>
</dbReference>
<reference evidence="4 5" key="1">
    <citation type="journal article" date="2011" name="J. Bacteriol.">
        <title>Draft Genome Sequence of Gordonia neofelifaecis NRRL B-59395, a Cholesterol-Degrading Actinomycete.</title>
        <authorList>
            <person name="Ge F."/>
            <person name="Li W."/>
            <person name="Chen G."/>
            <person name="Liu Y."/>
            <person name="Zhang G."/>
            <person name="Yong B."/>
            <person name="Wang Q."/>
            <person name="Wang N."/>
            <person name="Huang Z."/>
            <person name="Li W."/>
            <person name="Wang J."/>
            <person name="Wu C."/>
            <person name="Xie Q."/>
            <person name="Liu G."/>
        </authorList>
    </citation>
    <scope>NUCLEOTIDE SEQUENCE [LARGE SCALE GENOMIC DNA]</scope>
    <source>
        <strain evidence="4 5">NRRL B-59395</strain>
    </source>
</reference>
<feature type="DNA-binding region" description="H-T-H motif" evidence="2">
    <location>
        <begin position="31"/>
        <end position="50"/>
    </location>
</feature>
<keyword evidence="5" id="KW-1185">Reference proteome</keyword>
<dbReference type="InterPro" id="IPR001647">
    <property type="entry name" value="HTH_TetR"/>
</dbReference>
<name>F1YHY6_9ACTN</name>
<evidence type="ECO:0000256" key="2">
    <source>
        <dbReference type="PROSITE-ProRule" id="PRU00335"/>
    </source>
</evidence>
<evidence type="ECO:0000256" key="1">
    <source>
        <dbReference type="ARBA" id="ARBA00023125"/>
    </source>
</evidence>
<dbReference type="AlphaFoldDB" id="F1YHY6"/>
<evidence type="ECO:0000313" key="5">
    <source>
        <dbReference type="Proteomes" id="UP000035065"/>
    </source>
</evidence>
<evidence type="ECO:0000313" key="4">
    <source>
        <dbReference type="EMBL" id="EGD55540.1"/>
    </source>
</evidence>
<dbReference type="Gene3D" id="1.10.357.10">
    <property type="entry name" value="Tetracycline Repressor, domain 2"/>
    <property type="match status" value="1"/>
</dbReference>
<dbReference type="PANTHER" id="PTHR30055:SF235">
    <property type="entry name" value="TRANSCRIPTIONAL REGULATORY PROTEIN"/>
    <property type="match status" value="1"/>
</dbReference>
<feature type="domain" description="HTH tetR-type" evidence="3">
    <location>
        <begin position="7"/>
        <end position="68"/>
    </location>
</feature>
<dbReference type="eggNOG" id="COG1309">
    <property type="taxonomic scope" value="Bacteria"/>
</dbReference>
<comment type="caution">
    <text evidence="4">The sequence shown here is derived from an EMBL/GenBank/DDBJ whole genome shotgun (WGS) entry which is preliminary data.</text>
</comment>
<sequence length="205" mass="22000">MQTPTGATTAERIIVAAERLFSERGLNAVSLREVGAEAGQRNSGVVQYHFGDKEKLLAAILDYRMQSINDARTRMLAELDADGRSGDLCAILEAFILPLATDDATDTHYVRFLSQLLADPLRRTGFSSAAASSLRDVWGRIGQALAGLPDDVVADRLSMLVNMAIRTVADHEGEATRPGTPWLVHLVDASLGLLTAPVTPTATQS</sequence>
<gene>
    <name evidence="4" type="ORF">SCNU_07503</name>
</gene>
<dbReference type="PROSITE" id="PS50977">
    <property type="entry name" value="HTH_TETR_2"/>
    <property type="match status" value="1"/>
</dbReference>
<dbReference type="InterPro" id="IPR050109">
    <property type="entry name" value="HTH-type_TetR-like_transc_reg"/>
</dbReference>
<protein>
    <submittedName>
        <fullName evidence="4">TetR family transcriptional regulator</fullName>
    </submittedName>
</protein>